<dbReference type="PATRIC" id="fig|1029756.8.peg.1938"/>
<name>V5SEQ9_9HYPH</name>
<gene>
    <name evidence="1" type="ORF">W911_09295</name>
</gene>
<dbReference type="STRING" id="1029756.W911_09295"/>
<protein>
    <recommendedName>
        <fullName evidence="3">DUF2155 domain-containing protein</fullName>
    </recommendedName>
</protein>
<dbReference type="EMBL" id="CP006912">
    <property type="protein sequence ID" value="AHB48540.1"/>
    <property type="molecule type" value="Genomic_DNA"/>
</dbReference>
<reference evidence="1 2" key="1">
    <citation type="journal article" date="2014" name="Genome Announc.">
        <title>Complete Genome Sequence of Hyphomicrobium nitrativorans Strain NL23, a Denitrifying Bacterium Isolated from Biofilm of a Methanol-Fed Denitrification System Treating Seawater at the Montreal Biodome.</title>
        <authorList>
            <person name="Martineau C."/>
            <person name="Villeneuve C."/>
            <person name="Mauffrey F."/>
            <person name="Villemur R."/>
        </authorList>
    </citation>
    <scope>NUCLEOTIDE SEQUENCE [LARGE SCALE GENOMIC DNA]</scope>
    <source>
        <strain evidence="1">NL23</strain>
    </source>
</reference>
<sequence>MRWHRVSVEDKHISMTRLSSVPKQTTAPFGGLLRWAGLSAAAGLMLGAWPAAAEDKIENRVAIFSALDKVTATIRKLEVPIGETVEFGALKVTPRVCYSRPPTVQPKTTSFVEVEEVQLDGTQTRIFGGWMFAQSPGLNAVEHPVFDVWLTDCAAPRNAVAQQQMPPAAAEGAQEGVAPDAYDAYDAYDAQADQPRRRIRR</sequence>
<evidence type="ECO:0000313" key="1">
    <source>
        <dbReference type="EMBL" id="AHB48540.1"/>
    </source>
</evidence>
<dbReference type="Pfam" id="PF09923">
    <property type="entry name" value="DUF2155"/>
    <property type="match status" value="1"/>
</dbReference>
<proteinExistence type="predicted"/>
<dbReference type="AlphaFoldDB" id="V5SEQ9"/>
<dbReference type="HOGENOM" id="CLU_111521_1_0_5"/>
<dbReference type="RefSeq" id="WP_023787228.1">
    <property type="nucleotide sequence ID" value="NC_022997.1"/>
</dbReference>
<keyword evidence="2" id="KW-1185">Reference proteome</keyword>
<dbReference type="InterPro" id="IPR019225">
    <property type="entry name" value="DUF2155"/>
</dbReference>
<accession>V5SEQ9</accession>
<dbReference type="Proteomes" id="UP000018542">
    <property type="component" value="Chromosome"/>
</dbReference>
<organism evidence="1 2">
    <name type="scientific">Hyphomicrobium nitrativorans NL23</name>
    <dbReference type="NCBI Taxonomy" id="1029756"/>
    <lineage>
        <taxon>Bacteria</taxon>
        <taxon>Pseudomonadati</taxon>
        <taxon>Pseudomonadota</taxon>
        <taxon>Alphaproteobacteria</taxon>
        <taxon>Hyphomicrobiales</taxon>
        <taxon>Hyphomicrobiaceae</taxon>
        <taxon>Hyphomicrobium</taxon>
    </lineage>
</organism>
<dbReference type="KEGG" id="hni:W911_09295"/>
<evidence type="ECO:0000313" key="2">
    <source>
        <dbReference type="Proteomes" id="UP000018542"/>
    </source>
</evidence>
<evidence type="ECO:0008006" key="3">
    <source>
        <dbReference type="Google" id="ProtNLM"/>
    </source>
</evidence>